<evidence type="ECO:0008006" key="3">
    <source>
        <dbReference type="Google" id="ProtNLM"/>
    </source>
</evidence>
<evidence type="ECO:0000313" key="1">
    <source>
        <dbReference type="Ensembl" id="ENSMMSP00000006114.1"/>
    </source>
</evidence>
<evidence type="ECO:0000313" key="2">
    <source>
        <dbReference type="Proteomes" id="UP000694544"/>
    </source>
</evidence>
<keyword evidence="2" id="KW-1185">Reference proteome</keyword>
<reference evidence="1" key="1">
    <citation type="submission" date="2025-08" db="UniProtKB">
        <authorList>
            <consortium name="Ensembl"/>
        </authorList>
    </citation>
    <scope>IDENTIFICATION</scope>
</reference>
<organism evidence="1 2">
    <name type="scientific">Moschus moschiferus</name>
    <name type="common">Siberian musk deer</name>
    <name type="synonym">Moschus sibiricus</name>
    <dbReference type="NCBI Taxonomy" id="68415"/>
    <lineage>
        <taxon>Eukaryota</taxon>
        <taxon>Metazoa</taxon>
        <taxon>Chordata</taxon>
        <taxon>Craniata</taxon>
        <taxon>Vertebrata</taxon>
        <taxon>Euteleostomi</taxon>
        <taxon>Mammalia</taxon>
        <taxon>Eutheria</taxon>
        <taxon>Laurasiatheria</taxon>
        <taxon>Artiodactyla</taxon>
        <taxon>Ruminantia</taxon>
        <taxon>Pecora</taxon>
        <taxon>Moschidae</taxon>
        <taxon>Moschus</taxon>
    </lineage>
</organism>
<dbReference type="Proteomes" id="UP000694544">
    <property type="component" value="Unplaced"/>
</dbReference>
<reference evidence="1" key="2">
    <citation type="submission" date="2025-09" db="UniProtKB">
        <authorList>
            <consortium name="Ensembl"/>
        </authorList>
    </citation>
    <scope>IDENTIFICATION</scope>
</reference>
<dbReference type="AlphaFoldDB" id="A0A8C6CWR8"/>
<accession>A0A8C6CWR8</accession>
<sequence>MRYHFTPVRMAAIQKSTCKKCWRGCREKGTLLHCWWECKLVQPLWRTVWRFLKKLEIELPYDPAIALLGIHTEETRFERDTCTPMFIAALFIIARTWKQPRCPSAD</sequence>
<name>A0A8C6CWR8_MOSMO</name>
<dbReference type="GeneTree" id="ENSGT01150000286946"/>
<protein>
    <recommendedName>
        <fullName evidence="3">Reverse transcriptase</fullName>
    </recommendedName>
</protein>
<dbReference type="Ensembl" id="ENSMMST00000006673.1">
    <property type="protein sequence ID" value="ENSMMSP00000006114.1"/>
    <property type="gene ID" value="ENSMMSG00000004612.1"/>
</dbReference>
<proteinExistence type="predicted"/>